<comment type="caution">
    <text evidence="4">The sequence shown here is derived from an EMBL/GenBank/DDBJ whole genome shotgun (WGS) entry which is preliminary data.</text>
</comment>
<reference evidence="4" key="2">
    <citation type="submission" date="2024-01" db="EMBL/GenBank/DDBJ databases">
        <title>Long-read genome sequencing of X. campestris pv. papavericola.</title>
        <authorList>
            <person name="Hussain R.M.F."/>
            <person name="Greer S."/>
            <person name="Harrison J."/>
            <person name="Grant M."/>
            <person name="Vicente J."/>
            <person name="Studholme D.J."/>
        </authorList>
    </citation>
    <scope>NUCLEOTIDE SEQUENCE</scope>
    <source>
        <strain evidence="4">NCPPB 2970</strain>
    </source>
</reference>
<feature type="domain" description="DNA-binding transcriptional repressor CapW C-terminal dimerisation" evidence="2">
    <location>
        <begin position="213"/>
        <end position="282"/>
    </location>
</feature>
<evidence type="ECO:0000259" key="2">
    <source>
        <dbReference type="Pfam" id="PF26107"/>
    </source>
</evidence>
<dbReference type="InterPro" id="IPR059019">
    <property type="entry name" value="WHD_CapW"/>
</dbReference>
<dbReference type="Proteomes" id="UP001297361">
    <property type="component" value="Unassembled WGS sequence"/>
</dbReference>
<dbReference type="InterPro" id="IPR059020">
    <property type="entry name" value="CapW_CTD"/>
</dbReference>
<proteinExistence type="predicted"/>
<dbReference type="Pfam" id="PF26107">
    <property type="entry name" value="BrxR_CTD"/>
    <property type="match status" value="1"/>
</dbReference>
<name>A0AAJ3CFG6_XANCA</name>
<sequence length="296" mass="33265">MSSKDVPVRWGQARRLAFIDARLQFDGRINRKDLIEFFGISVPQASADIGEYLSAAPGNAVYDPSVRSYLATPTFQAVSGRSSALHYLFELYGLARGAISADECFVGYVPPTGIVSSPSRLICVDEVARWVRACRDRSIVGCTYQSMEEEGPKAVRLSPHALGFDGLRWHVRAYCHERMIFRDFAIGRLGIQIVEEGESHVDPREDVGWTTLVEVVLVPHPKLGRLQREAVARDYGMSSDRHVLTCQKAMLFYTLRHLNLESLSVSERAAEQHVIVENVEQVKRWMEEDRAGIQGL</sequence>
<protein>
    <submittedName>
        <fullName evidence="4">WYL domain-containing protein</fullName>
    </submittedName>
</protein>
<dbReference type="PROSITE" id="PS52050">
    <property type="entry name" value="WYL"/>
    <property type="match status" value="1"/>
</dbReference>
<feature type="domain" description="WYL" evidence="1">
    <location>
        <begin position="131"/>
        <end position="189"/>
    </location>
</feature>
<dbReference type="InterPro" id="IPR016634">
    <property type="entry name" value="CapW-like"/>
</dbReference>
<dbReference type="EMBL" id="JAJFNJ020000003">
    <property type="protein sequence ID" value="MEC3889802.1"/>
    <property type="molecule type" value="Genomic_DNA"/>
</dbReference>
<evidence type="ECO:0000259" key="1">
    <source>
        <dbReference type="Pfam" id="PF13280"/>
    </source>
</evidence>
<dbReference type="InterPro" id="IPR026881">
    <property type="entry name" value="WYL_dom"/>
</dbReference>
<dbReference type="AlphaFoldDB" id="A0AAJ3CFG6"/>
<evidence type="ECO:0000313" key="5">
    <source>
        <dbReference type="Proteomes" id="UP001297361"/>
    </source>
</evidence>
<dbReference type="RefSeq" id="WP_228427203.1">
    <property type="nucleotide sequence ID" value="NZ_JAJFNJ020000003.1"/>
</dbReference>
<feature type="domain" description="DNA-binding transcriptional repressor CapW winged helix-turn-helix" evidence="3">
    <location>
        <begin position="12"/>
        <end position="88"/>
    </location>
</feature>
<dbReference type="Pfam" id="PF26109">
    <property type="entry name" value="WHD_BrxR"/>
    <property type="match status" value="1"/>
</dbReference>
<evidence type="ECO:0000313" key="4">
    <source>
        <dbReference type="EMBL" id="MEC3889802.1"/>
    </source>
</evidence>
<dbReference type="PIRSF" id="PIRSF015558">
    <property type="entry name" value="Txn_reg_DeoR_prd"/>
    <property type="match status" value="1"/>
</dbReference>
<gene>
    <name evidence="4" type="ORF">LLE72_019110</name>
</gene>
<accession>A0AAJ3CFG6</accession>
<organism evidence="4 5">
    <name type="scientific">Xanthomonas campestris pv. papavericola</name>
    <dbReference type="NCBI Taxonomy" id="487881"/>
    <lineage>
        <taxon>Bacteria</taxon>
        <taxon>Pseudomonadati</taxon>
        <taxon>Pseudomonadota</taxon>
        <taxon>Gammaproteobacteria</taxon>
        <taxon>Lysobacterales</taxon>
        <taxon>Lysobacteraceae</taxon>
        <taxon>Xanthomonas</taxon>
    </lineage>
</organism>
<dbReference type="Pfam" id="PF13280">
    <property type="entry name" value="WYL"/>
    <property type="match status" value="1"/>
</dbReference>
<evidence type="ECO:0000259" key="3">
    <source>
        <dbReference type="Pfam" id="PF26109"/>
    </source>
</evidence>
<reference evidence="4" key="1">
    <citation type="submission" date="2021-10" db="EMBL/GenBank/DDBJ databases">
        <authorList>
            <person name="Hussein R."/>
            <person name="Harrison J."/>
            <person name="Studholme D.J."/>
            <person name="Vicente J."/>
            <person name="Grant M."/>
        </authorList>
    </citation>
    <scope>NUCLEOTIDE SEQUENCE</scope>
    <source>
        <strain evidence="4">NCPPB 2970</strain>
    </source>
</reference>